<dbReference type="GO" id="GO:0003676">
    <property type="term" value="F:nucleic acid binding"/>
    <property type="evidence" value="ECO:0007669"/>
    <property type="project" value="InterPro"/>
</dbReference>
<dbReference type="InterPro" id="IPR036397">
    <property type="entry name" value="RNaseH_sf"/>
</dbReference>
<dbReference type="InterPro" id="IPR012337">
    <property type="entry name" value="RNaseH-like_sf"/>
</dbReference>
<dbReference type="EMBL" id="CACVKT020009758">
    <property type="protein sequence ID" value="CAC5423299.1"/>
    <property type="molecule type" value="Genomic_DNA"/>
</dbReference>
<name>A0A6J8ERQ8_MYTCO</name>
<evidence type="ECO:0000259" key="1">
    <source>
        <dbReference type="PROSITE" id="PS50994"/>
    </source>
</evidence>
<evidence type="ECO:0000313" key="3">
    <source>
        <dbReference type="Proteomes" id="UP000507470"/>
    </source>
</evidence>
<protein>
    <recommendedName>
        <fullName evidence="1">Integrase catalytic domain-containing protein</fullName>
    </recommendedName>
</protein>
<accession>A0A6J8ERQ8</accession>
<dbReference type="PANTHER" id="PTHR47331:SF1">
    <property type="entry name" value="GAG-LIKE PROTEIN"/>
    <property type="match status" value="1"/>
</dbReference>
<proteinExistence type="predicted"/>
<dbReference type="OrthoDB" id="8061911at2759"/>
<reference evidence="2 3" key="1">
    <citation type="submission" date="2020-06" db="EMBL/GenBank/DDBJ databases">
        <authorList>
            <person name="Li R."/>
            <person name="Bekaert M."/>
        </authorList>
    </citation>
    <scope>NUCLEOTIDE SEQUENCE [LARGE SCALE GENOMIC DNA]</scope>
    <source>
        <strain evidence="3">wild</strain>
    </source>
</reference>
<dbReference type="GO" id="GO:0015074">
    <property type="term" value="P:DNA integration"/>
    <property type="evidence" value="ECO:0007669"/>
    <property type="project" value="InterPro"/>
</dbReference>
<dbReference type="SUPFAM" id="SSF53098">
    <property type="entry name" value="Ribonuclease H-like"/>
    <property type="match status" value="1"/>
</dbReference>
<dbReference type="PROSITE" id="PS50994">
    <property type="entry name" value="INTEGRASE"/>
    <property type="match status" value="1"/>
</dbReference>
<evidence type="ECO:0000313" key="2">
    <source>
        <dbReference type="EMBL" id="CAC5423299.1"/>
    </source>
</evidence>
<dbReference type="PANTHER" id="PTHR47331">
    <property type="entry name" value="PHD-TYPE DOMAIN-CONTAINING PROTEIN"/>
    <property type="match status" value="1"/>
</dbReference>
<keyword evidence="3" id="KW-1185">Reference proteome</keyword>
<sequence length="386" mass="45062">MTFWSDSMNVLYWIRGRSREYKPFVANRIGEIHTSSHPKQWRHVPTKVNPADLVSRGRKIIQLQLDVIWWNGPEFLQEEEPQWPETNIQIENVRDTELKCQKKTSDKLTNCTTLKRLAFRSCTLFKFWREEIREYEQECYTCRKRKAKVAEQVMAPLPEIRFKTPLHAFARTAVDFGGPFITVQGRGKRPSRTVHSEVAFGLDTDSFFNAFYRMVNRRGLPKEIISDNGTNFVGANRELKELVALSDNNKIQNSICNQGIKWHFNPQLAPHFGGIHETMIKSAKRAIYAILGNADINDEELLTAFTAAEALINSRSLTYQSADRKDDTPLTPNHFLHGQLGGHFTPESVDDTDFNPHKRWRRIQELIRHFWKHWIREWLPGLKRCD</sequence>
<dbReference type="InterPro" id="IPR001584">
    <property type="entry name" value="Integrase_cat-core"/>
</dbReference>
<feature type="domain" description="Integrase catalytic" evidence="1">
    <location>
        <begin position="154"/>
        <end position="340"/>
    </location>
</feature>
<dbReference type="Gene3D" id="3.30.420.10">
    <property type="entry name" value="Ribonuclease H-like superfamily/Ribonuclease H"/>
    <property type="match status" value="1"/>
</dbReference>
<gene>
    <name evidence="2" type="ORF">MCOR_55283</name>
</gene>
<organism evidence="2 3">
    <name type="scientific">Mytilus coruscus</name>
    <name type="common">Sea mussel</name>
    <dbReference type="NCBI Taxonomy" id="42192"/>
    <lineage>
        <taxon>Eukaryota</taxon>
        <taxon>Metazoa</taxon>
        <taxon>Spiralia</taxon>
        <taxon>Lophotrochozoa</taxon>
        <taxon>Mollusca</taxon>
        <taxon>Bivalvia</taxon>
        <taxon>Autobranchia</taxon>
        <taxon>Pteriomorphia</taxon>
        <taxon>Mytilida</taxon>
        <taxon>Mytiloidea</taxon>
        <taxon>Mytilidae</taxon>
        <taxon>Mytilinae</taxon>
        <taxon>Mytilus</taxon>
    </lineage>
</organism>
<dbReference type="Proteomes" id="UP000507470">
    <property type="component" value="Unassembled WGS sequence"/>
</dbReference>
<dbReference type="AlphaFoldDB" id="A0A6J8ERQ8"/>